<sequence length="188" mass="20411">MIRNAKLFVTTLLAVMVLVVAGCSPTASGSELGNNQAVASSSTSKSQSNANTDKMAQMVIYVPRDDGRGVRPQTITVDSDKKTLKYAISFLFDEDSRQSYPVFPKNVEVKDVNIKDGLAKINLSKQFLDGGQVDGLSAQLRLASIINTATSFDNVKKVQLLVEGKTVNLYGGYDLSEPMGRMEQQIVK</sequence>
<dbReference type="EMBL" id="CACRUX010000054">
    <property type="protein sequence ID" value="VYU20800.1"/>
    <property type="molecule type" value="Genomic_DNA"/>
</dbReference>
<dbReference type="PROSITE" id="PS51257">
    <property type="entry name" value="PROKAR_LIPOPROTEIN"/>
    <property type="match status" value="1"/>
</dbReference>
<accession>A0A6N3CVQ9</accession>
<name>A0A6N3CVQ9_9FIRM</name>
<feature type="domain" description="GerMN" evidence="3">
    <location>
        <begin position="84"/>
        <end position="171"/>
    </location>
</feature>
<dbReference type="InterPro" id="IPR019606">
    <property type="entry name" value="GerMN"/>
</dbReference>
<dbReference type="RefSeq" id="WP_156705005.1">
    <property type="nucleotide sequence ID" value="NZ_CACRUX010000054.1"/>
</dbReference>
<evidence type="ECO:0000256" key="1">
    <source>
        <dbReference type="SAM" id="MobiDB-lite"/>
    </source>
</evidence>
<dbReference type="SMART" id="SM00909">
    <property type="entry name" value="Germane"/>
    <property type="match status" value="1"/>
</dbReference>
<reference evidence="4" key="1">
    <citation type="submission" date="2019-11" db="EMBL/GenBank/DDBJ databases">
        <authorList>
            <person name="Feng L."/>
        </authorList>
    </citation>
    <scope>NUCLEOTIDE SEQUENCE</scope>
    <source>
        <strain evidence="4">VrattiLFYP33</strain>
    </source>
</reference>
<organism evidence="4">
    <name type="scientific">Veillonella ratti</name>
    <dbReference type="NCBI Taxonomy" id="103892"/>
    <lineage>
        <taxon>Bacteria</taxon>
        <taxon>Bacillati</taxon>
        <taxon>Bacillota</taxon>
        <taxon>Negativicutes</taxon>
        <taxon>Veillonellales</taxon>
        <taxon>Veillonellaceae</taxon>
        <taxon>Veillonella</taxon>
    </lineage>
</organism>
<evidence type="ECO:0000313" key="4">
    <source>
        <dbReference type="EMBL" id="VYU20800.1"/>
    </source>
</evidence>
<proteinExistence type="predicted"/>
<feature type="chain" id="PRO_5026862029" evidence="2">
    <location>
        <begin position="30"/>
        <end position="188"/>
    </location>
</feature>
<evidence type="ECO:0000259" key="3">
    <source>
        <dbReference type="SMART" id="SM00909"/>
    </source>
</evidence>
<protein>
    <submittedName>
        <fullName evidence="4">Sporulation and spore germination</fullName>
    </submittedName>
</protein>
<feature type="region of interest" description="Disordered" evidence="1">
    <location>
        <begin position="28"/>
        <end position="50"/>
    </location>
</feature>
<gene>
    <name evidence="4" type="ORF">VRLFYP33_01445</name>
</gene>
<dbReference type="Pfam" id="PF10646">
    <property type="entry name" value="Germane"/>
    <property type="match status" value="1"/>
</dbReference>
<keyword evidence="2" id="KW-0732">Signal</keyword>
<feature type="compositionally biased region" description="Low complexity" evidence="1">
    <location>
        <begin position="35"/>
        <end position="50"/>
    </location>
</feature>
<dbReference type="AlphaFoldDB" id="A0A6N3CVQ9"/>
<evidence type="ECO:0000256" key="2">
    <source>
        <dbReference type="SAM" id="SignalP"/>
    </source>
</evidence>
<feature type="signal peptide" evidence="2">
    <location>
        <begin position="1"/>
        <end position="29"/>
    </location>
</feature>